<name>A0A7R9LDI2_9ACAR</name>
<evidence type="ECO:0000256" key="7">
    <source>
        <dbReference type="ARBA" id="ARBA00022691"/>
    </source>
</evidence>
<dbReference type="GO" id="GO:0016435">
    <property type="term" value="F:rRNA (guanine) methyltransferase activity"/>
    <property type="evidence" value="ECO:0007669"/>
    <property type="project" value="InterPro"/>
</dbReference>
<comment type="subcellular location">
    <subcellularLocation>
        <location evidence="2">Cytoplasm</location>
    </subcellularLocation>
    <subcellularLocation>
        <location evidence="1">Nucleus</location>
    </subcellularLocation>
</comment>
<dbReference type="InterPro" id="IPR022238">
    <property type="entry name" value="Bud23_C"/>
</dbReference>
<evidence type="ECO:0000256" key="2">
    <source>
        <dbReference type="ARBA" id="ARBA00004496"/>
    </source>
</evidence>
<feature type="compositionally biased region" description="Polar residues" evidence="15">
    <location>
        <begin position="217"/>
        <end position="226"/>
    </location>
</feature>
<dbReference type="InterPro" id="IPR039769">
    <property type="entry name" value="Bud23-like"/>
</dbReference>
<dbReference type="GO" id="GO:0005730">
    <property type="term" value="C:nucleolus"/>
    <property type="evidence" value="ECO:0007669"/>
    <property type="project" value="TreeGrafter"/>
</dbReference>
<keyword evidence="5" id="KW-0489">Methyltransferase</keyword>
<keyword evidence="8" id="KW-0539">Nucleus</keyword>
<comment type="catalytic activity">
    <reaction evidence="9">
        <text>a guanosine in 18S rRNA + S-adenosyl-L-methionine = an N(7)-methylguanosine in 18S rRNA + S-adenosyl-L-homocysteine</text>
        <dbReference type="Rhea" id="RHEA:54584"/>
        <dbReference type="Rhea" id="RHEA-COMP:13937"/>
        <dbReference type="Rhea" id="RHEA-COMP:13938"/>
        <dbReference type="ChEBI" id="CHEBI:57856"/>
        <dbReference type="ChEBI" id="CHEBI:59789"/>
        <dbReference type="ChEBI" id="CHEBI:74269"/>
        <dbReference type="ChEBI" id="CHEBI:74480"/>
    </reaction>
</comment>
<dbReference type="Pfam" id="PF08241">
    <property type="entry name" value="Methyltransf_11"/>
    <property type="match status" value="1"/>
</dbReference>
<dbReference type="FunFam" id="3.40.50.150:FF:000017">
    <property type="entry name" value="probable 18S rRNA (Guanine-N(7))-methyltransferase"/>
    <property type="match status" value="1"/>
</dbReference>
<comment type="function">
    <text evidence="10">S-adenosyl-L-methionine-dependent methyltransferase that specifically methylates the N(7) position of a guanine in 18S rRNA. Requires the methyltransferase adapter protein TRM112 for full rRNA methyltransferase activity. Involved in the pre-rRNA processing steps leading to small-subunit rRNA production independently of its RNA-modifying catalytic activity. Important for biogenesis end export of the 40S ribosomal subunit independent on its methyltransferase activity. Locus-specific steroid receptor coactivator. Potentiates transactivation by glucocorticoid (NR3C1), mineralocorticoid (NR3C2), androgen (AR) and progesterone (PGR) receptors. Required for the maintenance of open chromatin at the TSC22D3/GILZ locus to facilitate NR3C1 loading on the response elements. Required for maintenance of dimethylation on histone H3 'Lys-79' (H3K79me2), although direct histone methyltransferase activity is not observed in vitro.</text>
</comment>
<feature type="domain" description="Methyltransferase type 11" evidence="16">
    <location>
        <begin position="56"/>
        <end position="132"/>
    </location>
</feature>
<dbReference type="EMBL" id="CAJPVJ010000412">
    <property type="protein sequence ID" value="CAG2162382.1"/>
    <property type="molecule type" value="Genomic_DNA"/>
</dbReference>
<comment type="similarity">
    <text evidence="3">Belongs to the class I-like SAM-binding methyltransferase superfamily. BUD23/WBSCR22 family.</text>
</comment>
<dbReference type="SUPFAM" id="SSF53335">
    <property type="entry name" value="S-adenosyl-L-methionine-dependent methyltransferases"/>
    <property type="match status" value="1"/>
</dbReference>
<proteinExistence type="inferred from homology"/>
<evidence type="ECO:0000256" key="15">
    <source>
        <dbReference type="SAM" id="MobiDB-lite"/>
    </source>
</evidence>
<evidence type="ECO:0000256" key="14">
    <source>
        <dbReference type="ARBA" id="ARBA00081208"/>
    </source>
</evidence>
<evidence type="ECO:0000256" key="10">
    <source>
        <dbReference type="ARBA" id="ARBA00059355"/>
    </source>
</evidence>
<organism evidence="18">
    <name type="scientific">Oppiella nova</name>
    <dbReference type="NCBI Taxonomy" id="334625"/>
    <lineage>
        <taxon>Eukaryota</taxon>
        <taxon>Metazoa</taxon>
        <taxon>Ecdysozoa</taxon>
        <taxon>Arthropoda</taxon>
        <taxon>Chelicerata</taxon>
        <taxon>Arachnida</taxon>
        <taxon>Acari</taxon>
        <taxon>Acariformes</taxon>
        <taxon>Sarcoptiformes</taxon>
        <taxon>Oribatida</taxon>
        <taxon>Brachypylina</taxon>
        <taxon>Oppioidea</taxon>
        <taxon>Oppiidae</taxon>
        <taxon>Oppiella</taxon>
    </lineage>
</organism>
<evidence type="ECO:0000259" key="16">
    <source>
        <dbReference type="Pfam" id="PF08241"/>
    </source>
</evidence>
<dbReference type="PANTHER" id="PTHR12734:SF0">
    <property type="entry name" value="18S RRNA (GUANINE-N(7))-METHYLTRANSFERASE-RELATED"/>
    <property type="match status" value="1"/>
</dbReference>
<dbReference type="PANTHER" id="PTHR12734">
    <property type="entry name" value="METHYLTRANSFERASE-RELATED"/>
    <property type="match status" value="1"/>
</dbReference>
<evidence type="ECO:0000313" key="19">
    <source>
        <dbReference type="Proteomes" id="UP000728032"/>
    </source>
</evidence>
<keyword evidence="7" id="KW-0949">S-adenosyl-L-methionine</keyword>
<protein>
    <recommendedName>
        <fullName evidence="12">18S rRNA (guanine-N(7))-methyltransferase</fullName>
    </recommendedName>
    <alternativeName>
        <fullName evidence="14">Bud site selection protein 23 homolog</fullName>
    </alternativeName>
    <alternativeName>
        <fullName evidence="13">rRNA methyltransferase and ribosome maturation factor</fullName>
    </alternativeName>
</protein>
<keyword evidence="4" id="KW-0963">Cytoplasm</keyword>
<dbReference type="Pfam" id="PF12589">
    <property type="entry name" value="WBS_methylT"/>
    <property type="match status" value="1"/>
</dbReference>
<comment type="subunit">
    <text evidence="11">Heterodimer with TRMT112; this heterodimerization is necessary for the metabolic stability and activity of the catalytic subunit BUD23. Interacts with GRIP1.</text>
</comment>
<evidence type="ECO:0000256" key="13">
    <source>
        <dbReference type="ARBA" id="ARBA00075516"/>
    </source>
</evidence>
<evidence type="ECO:0000256" key="12">
    <source>
        <dbReference type="ARBA" id="ARBA00074415"/>
    </source>
</evidence>
<dbReference type="InterPro" id="IPR013216">
    <property type="entry name" value="Methyltransf_11"/>
</dbReference>
<evidence type="ECO:0000256" key="11">
    <source>
        <dbReference type="ARBA" id="ARBA00064164"/>
    </source>
</evidence>
<feature type="region of interest" description="Disordered" evidence="15">
    <location>
        <begin position="214"/>
        <end position="278"/>
    </location>
</feature>
<keyword evidence="6" id="KW-0808">Transferase</keyword>
<evidence type="ECO:0000256" key="5">
    <source>
        <dbReference type="ARBA" id="ARBA00022603"/>
    </source>
</evidence>
<dbReference type="CDD" id="cd02440">
    <property type="entry name" value="AdoMet_MTases"/>
    <property type="match status" value="1"/>
</dbReference>
<evidence type="ECO:0000256" key="8">
    <source>
        <dbReference type="ARBA" id="ARBA00023242"/>
    </source>
</evidence>
<dbReference type="InterPro" id="IPR029063">
    <property type="entry name" value="SAM-dependent_MTases_sf"/>
</dbReference>
<dbReference type="OrthoDB" id="2877at2759"/>
<feature type="domain" description="18S rRNA (guanine(1575)-N(7))-methyltransferase Bud23 C-terminal" evidence="17">
    <location>
        <begin position="203"/>
        <end position="275"/>
    </location>
</feature>
<evidence type="ECO:0000256" key="9">
    <source>
        <dbReference type="ARBA" id="ARBA00050374"/>
    </source>
</evidence>
<reference evidence="18" key="1">
    <citation type="submission" date="2020-11" db="EMBL/GenBank/DDBJ databases">
        <authorList>
            <person name="Tran Van P."/>
        </authorList>
    </citation>
    <scope>NUCLEOTIDE SEQUENCE</scope>
</reference>
<evidence type="ECO:0000259" key="17">
    <source>
        <dbReference type="Pfam" id="PF12589"/>
    </source>
</evidence>
<gene>
    <name evidence="18" type="ORF">ONB1V03_LOCUS1977</name>
</gene>
<evidence type="ECO:0000256" key="4">
    <source>
        <dbReference type="ARBA" id="ARBA00022490"/>
    </source>
</evidence>
<dbReference type="GO" id="GO:0005737">
    <property type="term" value="C:cytoplasm"/>
    <property type="evidence" value="ECO:0007669"/>
    <property type="project" value="UniProtKB-SubCell"/>
</dbReference>
<dbReference type="Proteomes" id="UP000728032">
    <property type="component" value="Unassembled WGS sequence"/>
</dbReference>
<evidence type="ECO:0000256" key="3">
    <source>
        <dbReference type="ARBA" id="ARBA00005547"/>
    </source>
</evidence>
<evidence type="ECO:0000313" key="18">
    <source>
        <dbReference type="EMBL" id="CAD7639427.1"/>
    </source>
</evidence>
<dbReference type="Gene3D" id="3.40.50.150">
    <property type="entry name" value="Vaccinia Virus protein VP39"/>
    <property type="match status" value="1"/>
</dbReference>
<accession>A0A7R9LDI2</accession>
<sequence length="278" mass="30832">MASRRPEHSAPPEIFYNESEAIKYTTNSRMIAIQAQMSGRAIELLALPDDSPRLILDLGCGSGLSGQVLEEMGHTWVGLDISQAMLNVCRSRGSESGDILLSDLGEGVPFRAGAFDGAISISCIQWLCNADKSTHSPVQRLYRFFSSLYSCLCRNSRAVFQFYPENGSQIELITAQAMRAGFTGGLVVDFPNSTKAKKMFLVLFAGGTAQQLPKGLTESNDNTVPYSSKREITGRGQPSRAPKKSRQWILDKKERRRRQGKHVRADTKYTARKRSARF</sequence>
<keyword evidence="19" id="KW-1185">Reference proteome</keyword>
<evidence type="ECO:0000256" key="1">
    <source>
        <dbReference type="ARBA" id="ARBA00004123"/>
    </source>
</evidence>
<evidence type="ECO:0000256" key="6">
    <source>
        <dbReference type="ARBA" id="ARBA00022679"/>
    </source>
</evidence>
<dbReference type="GO" id="GO:0070476">
    <property type="term" value="P:rRNA (guanine-N7)-methylation"/>
    <property type="evidence" value="ECO:0007669"/>
    <property type="project" value="InterPro"/>
</dbReference>
<dbReference type="AlphaFoldDB" id="A0A7R9LDI2"/>
<dbReference type="EMBL" id="OC915237">
    <property type="protein sequence ID" value="CAD7639427.1"/>
    <property type="molecule type" value="Genomic_DNA"/>
</dbReference>